<dbReference type="STRING" id="1194090.SAMN05443144_1142"/>
<reference evidence="2 3" key="1">
    <citation type="submission" date="2016-11" db="EMBL/GenBank/DDBJ databases">
        <authorList>
            <person name="Jaros S."/>
            <person name="Januszkiewicz K."/>
            <person name="Wedrychowicz H."/>
        </authorList>
    </citation>
    <scope>NUCLEOTIDE SEQUENCE [LARGE SCALE GENOMIC DNA]</scope>
    <source>
        <strain evidence="2 3">DSM 21986</strain>
    </source>
</reference>
<organism evidence="2 3">
    <name type="scientific">Fodinibius roseus</name>
    <dbReference type="NCBI Taxonomy" id="1194090"/>
    <lineage>
        <taxon>Bacteria</taxon>
        <taxon>Pseudomonadati</taxon>
        <taxon>Balneolota</taxon>
        <taxon>Balneolia</taxon>
        <taxon>Balneolales</taxon>
        <taxon>Balneolaceae</taxon>
        <taxon>Fodinibius</taxon>
    </lineage>
</organism>
<evidence type="ECO:0000313" key="2">
    <source>
        <dbReference type="EMBL" id="SHF84172.1"/>
    </source>
</evidence>
<feature type="region of interest" description="Disordered" evidence="1">
    <location>
        <begin position="198"/>
        <end position="218"/>
    </location>
</feature>
<dbReference type="Proteomes" id="UP000184041">
    <property type="component" value="Unassembled WGS sequence"/>
</dbReference>
<evidence type="ECO:0000313" key="3">
    <source>
        <dbReference type="Proteomes" id="UP000184041"/>
    </source>
</evidence>
<name>A0A1M5EYQ6_9BACT</name>
<dbReference type="EMBL" id="FQUS01000014">
    <property type="protein sequence ID" value="SHF84172.1"/>
    <property type="molecule type" value="Genomic_DNA"/>
</dbReference>
<dbReference type="AlphaFoldDB" id="A0A1M5EYQ6"/>
<protein>
    <submittedName>
        <fullName evidence="2">Uncharacterized protein</fullName>
    </submittedName>
</protein>
<sequence length="860" mass="97008">MKNIGDKGKTIMEEISRKDFIKTTSLVMGGGIMLSSLPIKGLDKWDNGKKTCLNISGRYPHLAMFNHGGECGIGAVVPWADRLWAVTYSPHHPYGNDHDGLYEITQNLDIIKRKESIGGTPANRMIHRESNQLFIGPYAIDKDRNVRPIPYDKMPGRPTANARHLTQPADKIYYMTMEEGMYEIDVKTLEVNTLYRDQNVAPGQSGQQDDPGYTGYRSMGGERLPGYHGKGGYTGQGHVIYANNGRIGGGDMTDFTLPSGCLASWDGEDEEWQVIENRQFTEVTGPGGIYGNMNEEDPLWSLGWDYRSLILKICEDGEWDTFRLPKGDYSYEGLHGWHTEWPRIRQVGPDGQYLMNHHGMWFEFFGDFSGNNYRAPAPIASHLKISGDFARWNDKLVFACDDAALSTFGEWESLVGQSQSNLWFTKWEDLKNNGRPYGFGGPWLHDSIEAGTPSDSYSFKGFSNRQLHISHKNRYGISFAVEIDRRGSGNWEKLTEINIPPFGYVHHSFSEGLEAEWIRLIPNKGGKYVTAYFHFGTGGGVIHNPDLFQALAPAAPDVPRNVGLVRPRGEDRGTLEFAAWTVNSKNQAKEAGYYEIGEDMNLHRVKDPQAHKKLKEEAGIDTPEFTVDLASVIVKDQNGRPYRLPKGDSAFDSATDFGWPRNRREVVTERDLFNAHGILYYLPRPNSGGIAHIKPITTHNKRITDFCSWRGMLVLAGCQNNISDESEHFFKSDDDKVGLWAGDVDDLWKLGKPTGIGGPWKNAKVYAGNPSEPYLMTGFDEKILTLSHDIDSPVRFDIEIDFAMNVDMVGDDYNRWHKFKKITVEPGQSKEFKFPKGFSAHWVRLKANKECRASAIFIYN</sequence>
<keyword evidence="3" id="KW-1185">Reference proteome</keyword>
<evidence type="ECO:0000256" key="1">
    <source>
        <dbReference type="SAM" id="MobiDB-lite"/>
    </source>
</evidence>
<gene>
    <name evidence="2" type="ORF">SAMN05443144_1142</name>
</gene>
<proteinExistence type="predicted"/>
<accession>A0A1M5EYQ6</accession>